<evidence type="ECO:0000313" key="1">
    <source>
        <dbReference type="EMBL" id="SOC35365.1"/>
    </source>
</evidence>
<organism evidence="1 2">
    <name type="scientific">Rhizobium subbaraonis</name>
    <dbReference type="NCBI Taxonomy" id="908946"/>
    <lineage>
        <taxon>Bacteria</taxon>
        <taxon>Pseudomonadati</taxon>
        <taxon>Pseudomonadota</taxon>
        <taxon>Alphaproteobacteria</taxon>
        <taxon>Hyphomicrobiales</taxon>
        <taxon>Rhizobiaceae</taxon>
        <taxon>Rhizobium/Agrobacterium group</taxon>
        <taxon>Rhizobium</taxon>
    </lineage>
</organism>
<dbReference type="EMBL" id="OBQD01000001">
    <property type="protein sequence ID" value="SOC35365.1"/>
    <property type="molecule type" value="Genomic_DNA"/>
</dbReference>
<dbReference type="Pfam" id="PF07617">
    <property type="entry name" value="DUF1579"/>
    <property type="match status" value="1"/>
</dbReference>
<protein>
    <submittedName>
        <fullName evidence="1">Uncharacterized protein DUF1579</fullName>
    </submittedName>
</protein>
<dbReference type="RefSeq" id="WP_097136063.1">
    <property type="nucleotide sequence ID" value="NZ_OBQD01000001.1"/>
</dbReference>
<accession>A0A285U0C4</accession>
<gene>
    <name evidence="1" type="ORF">SAMN05892877_101320</name>
</gene>
<dbReference type="OrthoDB" id="512336at2"/>
<evidence type="ECO:0000313" key="2">
    <source>
        <dbReference type="Proteomes" id="UP000219167"/>
    </source>
</evidence>
<reference evidence="1 2" key="1">
    <citation type="submission" date="2017-08" db="EMBL/GenBank/DDBJ databases">
        <authorList>
            <person name="de Groot N.N."/>
        </authorList>
    </citation>
    <scope>NUCLEOTIDE SEQUENCE [LARGE SCALE GENOMIC DNA]</scope>
    <source>
        <strain evidence="1 2">JC85</strain>
    </source>
</reference>
<keyword evidence="2" id="KW-1185">Reference proteome</keyword>
<name>A0A285U0C4_9HYPH</name>
<dbReference type="Proteomes" id="UP000219167">
    <property type="component" value="Unassembled WGS sequence"/>
</dbReference>
<proteinExistence type="predicted"/>
<dbReference type="AlphaFoldDB" id="A0A285U0C4"/>
<sequence>MQAEITTQHRWLERLVGDWDVSDTDITAPPAQPTWTERVRRIGGLWIACEGRGLMPDGEPAETLLTLGYDAARDRYIGTWIGSMMAHLWHYDGTLEPTGNVLTLHSEGPDFESEGRHLPYQDIITFIDDNHRTMTALVNRPGKGWEKLMEVHYWRRKHPLPV</sequence>
<dbReference type="InterPro" id="IPR011473">
    <property type="entry name" value="DUF1579"/>
</dbReference>